<comment type="similarity">
    <text evidence="1">Belongs to the V-ATPase D subunit family.</text>
</comment>
<sequence length="257" mass="27843">MSEVPPTRMNEQVFKGKKKAAQSGHGLLKKKADALKMKFRDYAKQIAETKSGMAADSSSAFFSLTQAEYAAGNFKQKVSEGSMTARIRVGAGIDNVAGVKLPVFTYYETGAATDNASLGLVGGGKKIQMVREKYSALLQNLIKLASLQTSFVTLDEALKVTNRRVNALENVTIPKIEKTLDYIARELDELEREDFTRLKLVQEKKKAAIKAADAEAAAAAEAEKKAGKENVPAKKNKVADPDMTANFDAGDDADVVF</sequence>
<dbReference type="EMBL" id="JALLPJ020000345">
    <property type="protein sequence ID" value="KAL3794715.1"/>
    <property type="molecule type" value="Genomic_DNA"/>
</dbReference>
<dbReference type="AlphaFoldDB" id="A0ABD3Q9B1"/>
<name>A0ABD3Q9B1_9STRA</name>
<dbReference type="Gene3D" id="1.10.287.3240">
    <property type="match status" value="1"/>
</dbReference>
<dbReference type="FunFam" id="1.10.287.3240:FF:000026">
    <property type="entry name" value="V-type h-atpase subunit"/>
    <property type="match status" value="1"/>
</dbReference>
<dbReference type="PANTHER" id="PTHR11671">
    <property type="entry name" value="V-TYPE ATP SYNTHASE SUBUNIT D"/>
    <property type="match status" value="1"/>
</dbReference>
<organism evidence="5 6">
    <name type="scientific">Cyclotella atomus</name>
    <dbReference type="NCBI Taxonomy" id="382360"/>
    <lineage>
        <taxon>Eukaryota</taxon>
        <taxon>Sar</taxon>
        <taxon>Stramenopiles</taxon>
        <taxon>Ochrophyta</taxon>
        <taxon>Bacillariophyta</taxon>
        <taxon>Coscinodiscophyceae</taxon>
        <taxon>Thalassiosirophycidae</taxon>
        <taxon>Stephanodiscales</taxon>
        <taxon>Stephanodiscaceae</taxon>
        <taxon>Cyclotella</taxon>
    </lineage>
</organism>
<dbReference type="NCBIfam" id="TIGR00309">
    <property type="entry name" value="V_ATPase_subD"/>
    <property type="match status" value="1"/>
</dbReference>
<proteinExistence type="inferred from homology"/>
<dbReference type="InterPro" id="IPR002699">
    <property type="entry name" value="V_ATPase_D"/>
</dbReference>
<dbReference type="Proteomes" id="UP001530400">
    <property type="component" value="Unassembled WGS sequence"/>
</dbReference>
<feature type="region of interest" description="Disordered" evidence="4">
    <location>
        <begin position="221"/>
        <end position="257"/>
    </location>
</feature>
<dbReference type="Pfam" id="PF01813">
    <property type="entry name" value="ATP-synt_D"/>
    <property type="match status" value="1"/>
</dbReference>
<keyword evidence="6" id="KW-1185">Reference proteome</keyword>
<gene>
    <name evidence="5" type="ORF">ACHAWO_012362</name>
</gene>
<protein>
    <recommendedName>
        <fullName evidence="7">Vacuolar ATP synthase subunit D</fullName>
    </recommendedName>
</protein>
<accession>A0ABD3Q9B1</accession>
<evidence type="ECO:0000313" key="6">
    <source>
        <dbReference type="Proteomes" id="UP001530400"/>
    </source>
</evidence>
<feature type="compositionally biased region" description="Basic and acidic residues" evidence="4">
    <location>
        <begin position="221"/>
        <end position="240"/>
    </location>
</feature>
<keyword evidence="3" id="KW-0406">Ion transport</keyword>
<evidence type="ECO:0000313" key="5">
    <source>
        <dbReference type="EMBL" id="KAL3794715.1"/>
    </source>
</evidence>
<keyword evidence="2" id="KW-0813">Transport</keyword>
<evidence type="ECO:0000256" key="2">
    <source>
        <dbReference type="ARBA" id="ARBA00022448"/>
    </source>
</evidence>
<dbReference type="HAMAP" id="MF_00271">
    <property type="entry name" value="ATP_synth_D_arch"/>
    <property type="match status" value="1"/>
</dbReference>
<dbReference type="GO" id="GO:0006811">
    <property type="term" value="P:monoatomic ion transport"/>
    <property type="evidence" value="ECO:0007669"/>
    <property type="project" value="UniProtKB-KW"/>
</dbReference>
<evidence type="ECO:0000256" key="1">
    <source>
        <dbReference type="ARBA" id="ARBA00005850"/>
    </source>
</evidence>
<evidence type="ECO:0000256" key="4">
    <source>
        <dbReference type="SAM" id="MobiDB-lite"/>
    </source>
</evidence>
<evidence type="ECO:0000256" key="3">
    <source>
        <dbReference type="ARBA" id="ARBA00023065"/>
    </source>
</evidence>
<reference evidence="5 6" key="1">
    <citation type="submission" date="2024-10" db="EMBL/GenBank/DDBJ databases">
        <title>Updated reference genomes for cyclostephanoid diatoms.</title>
        <authorList>
            <person name="Roberts W.R."/>
            <person name="Alverson A.J."/>
        </authorList>
    </citation>
    <scope>NUCLEOTIDE SEQUENCE [LARGE SCALE GENOMIC DNA]</scope>
    <source>
        <strain evidence="5 6">AJA010-31</strain>
    </source>
</reference>
<comment type="caution">
    <text evidence="5">The sequence shown here is derived from an EMBL/GenBank/DDBJ whole genome shotgun (WGS) entry which is preliminary data.</text>
</comment>
<evidence type="ECO:0008006" key="7">
    <source>
        <dbReference type="Google" id="ProtNLM"/>
    </source>
</evidence>